<evidence type="ECO:0000259" key="12">
    <source>
        <dbReference type="PROSITE" id="PS51900"/>
    </source>
</evidence>
<dbReference type="Pfam" id="PF00589">
    <property type="entry name" value="Phage_integrase"/>
    <property type="match status" value="1"/>
</dbReference>
<evidence type="ECO:0000256" key="3">
    <source>
        <dbReference type="ARBA" id="ARBA00022679"/>
    </source>
</evidence>
<evidence type="ECO:0000256" key="8">
    <source>
        <dbReference type="ARBA" id="ARBA00023296"/>
    </source>
</evidence>
<keyword evidence="7" id="KW-1179">Viral genome integration</keyword>
<dbReference type="CDD" id="cd00801">
    <property type="entry name" value="INT_P4_C"/>
    <property type="match status" value="1"/>
</dbReference>
<dbReference type="InterPro" id="IPR010998">
    <property type="entry name" value="Integrase_recombinase_N"/>
</dbReference>
<evidence type="ECO:0000256" key="1">
    <source>
        <dbReference type="ARBA" id="ARBA00008857"/>
    </source>
</evidence>
<keyword evidence="4" id="KW-0229">DNA integration</keyword>
<dbReference type="Gene3D" id="3.30.160.390">
    <property type="entry name" value="Integrase, DNA-binding domain"/>
    <property type="match status" value="1"/>
</dbReference>
<dbReference type="InterPro" id="IPR025166">
    <property type="entry name" value="Integrase_DNA_bind_dom"/>
</dbReference>
<dbReference type="Gene3D" id="1.10.150.130">
    <property type="match status" value="1"/>
</dbReference>
<keyword evidence="5 10" id="KW-0238">DNA-binding</keyword>
<dbReference type="Pfam" id="PF22022">
    <property type="entry name" value="Phage_int_M"/>
    <property type="match status" value="1"/>
</dbReference>
<dbReference type="Proteomes" id="UP000610026">
    <property type="component" value="Segment"/>
</dbReference>
<dbReference type="InterPro" id="IPR013762">
    <property type="entry name" value="Integrase-like_cat_sf"/>
</dbReference>
<dbReference type="SUPFAM" id="SSF56349">
    <property type="entry name" value="DNA breaking-rejoining enzymes"/>
    <property type="match status" value="1"/>
</dbReference>
<dbReference type="GO" id="GO:0044826">
    <property type="term" value="P:viral genome integration into host DNA"/>
    <property type="evidence" value="ECO:0007669"/>
    <property type="project" value="UniProtKB-KW"/>
</dbReference>
<protein>
    <recommendedName>
        <fullName evidence="2">Integrase</fullName>
    </recommendedName>
</protein>
<dbReference type="GO" id="GO:0015074">
    <property type="term" value="P:DNA integration"/>
    <property type="evidence" value="ECO:0007669"/>
    <property type="project" value="UniProtKB-KW"/>
</dbReference>
<evidence type="ECO:0000313" key="13">
    <source>
        <dbReference type="EMBL" id="QRE00655.1"/>
    </source>
</evidence>
<dbReference type="PROSITE" id="PS51900">
    <property type="entry name" value="CB"/>
    <property type="match status" value="1"/>
</dbReference>
<evidence type="ECO:0000256" key="7">
    <source>
        <dbReference type="ARBA" id="ARBA00023195"/>
    </source>
</evidence>
<dbReference type="GO" id="GO:0046718">
    <property type="term" value="P:symbiont entry into host cell"/>
    <property type="evidence" value="ECO:0007669"/>
    <property type="project" value="UniProtKB-KW"/>
</dbReference>
<feature type="domain" description="Core-binding (CB)" evidence="12">
    <location>
        <begin position="97"/>
        <end position="178"/>
    </location>
</feature>
<dbReference type="InterPro" id="IPR053876">
    <property type="entry name" value="Phage_int_M"/>
</dbReference>
<proteinExistence type="inferred from homology"/>
<keyword evidence="14" id="KW-1185">Reference proteome</keyword>
<evidence type="ECO:0000256" key="6">
    <source>
        <dbReference type="ARBA" id="ARBA00023172"/>
    </source>
</evidence>
<dbReference type="GO" id="GO:0075713">
    <property type="term" value="P:establishment of integrated proviral latency"/>
    <property type="evidence" value="ECO:0007669"/>
    <property type="project" value="UniProtKB-KW"/>
</dbReference>
<dbReference type="EMBL" id="MW460249">
    <property type="protein sequence ID" value="QRE00655.1"/>
    <property type="molecule type" value="Genomic_DNA"/>
</dbReference>
<dbReference type="KEGG" id="vg:77947922"/>
<evidence type="ECO:0000256" key="5">
    <source>
        <dbReference type="ARBA" id="ARBA00023125"/>
    </source>
</evidence>
<dbReference type="InterPro" id="IPR011010">
    <property type="entry name" value="DNA_brk_join_enz"/>
</dbReference>
<dbReference type="PANTHER" id="PTHR30629:SF2">
    <property type="entry name" value="PROPHAGE INTEGRASE INTS-RELATED"/>
    <property type="match status" value="1"/>
</dbReference>
<dbReference type="PROSITE" id="PS51898">
    <property type="entry name" value="TYR_RECOMBINASE"/>
    <property type="match status" value="1"/>
</dbReference>
<comment type="function">
    <text evidence="9">Integrase is necessary for integration of the phage into the host genome by site-specific recombination. In conjunction with excisionase, integrase is also necessary for excision of the prophage from the host genome.</text>
</comment>
<feature type="domain" description="Tyr recombinase" evidence="11">
    <location>
        <begin position="202"/>
        <end position="392"/>
    </location>
</feature>
<evidence type="ECO:0000256" key="10">
    <source>
        <dbReference type="PROSITE-ProRule" id="PRU01248"/>
    </source>
</evidence>
<dbReference type="InterPro" id="IPR044068">
    <property type="entry name" value="CB"/>
</dbReference>
<dbReference type="GO" id="GO:0016740">
    <property type="term" value="F:transferase activity"/>
    <property type="evidence" value="ECO:0007669"/>
    <property type="project" value="UniProtKB-KW"/>
</dbReference>
<evidence type="ECO:0000256" key="2">
    <source>
        <dbReference type="ARBA" id="ARBA00016082"/>
    </source>
</evidence>
<dbReference type="InterPro" id="IPR038488">
    <property type="entry name" value="Integrase_DNA-bd_sf"/>
</dbReference>
<dbReference type="Pfam" id="PF13356">
    <property type="entry name" value="Arm-DNA-bind_3"/>
    <property type="match status" value="1"/>
</dbReference>
<name>A0A889IR57_9CAUD</name>
<dbReference type="GeneID" id="77947922"/>
<evidence type="ECO:0000256" key="9">
    <source>
        <dbReference type="ARBA" id="ARBA00049605"/>
    </source>
</evidence>
<dbReference type="RefSeq" id="YP_010671668.1">
    <property type="nucleotide sequence ID" value="NC_070969.1"/>
</dbReference>
<dbReference type="GO" id="GO:0006310">
    <property type="term" value="P:DNA recombination"/>
    <property type="evidence" value="ECO:0007669"/>
    <property type="project" value="UniProtKB-KW"/>
</dbReference>
<dbReference type="InterPro" id="IPR050808">
    <property type="entry name" value="Phage_Integrase"/>
</dbReference>
<reference evidence="13" key="1">
    <citation type="submission" date="2021-01" db="EMBL/GenBank/DDBJ databases">
        <authorList>
            <person name="Ben Porat S."/>
            <person name="Alkalay-Oren S."/>
            <person name="Coppenhagen-Glazer S."/>
            <person name="Hazan R."/>
        </authorList>
    </citation>
    <scope>NUCLEOTIDE SEQUENCE</scope>
</reference>
<evidence type="ECO:0000256" key="4">
    <source>
        <dbReference type="ARBA" id="ARBA00022908"/>
    </source>
</evidence>
<accession>A0A889IR57</accession>
<dbReference type="PANTHER" id="PTHR30629">
    <property type="entry name" value="PROPHAGE INTEGRASE"/>
    <property type="match status" value="1"/>
</dbReference>
<dbReference type="GO" id="GO:0003677">
    <property type="term" value="F:DNA binding"/>
    <property type="evidence" value="ECO:0007669"/>
    <property type="project" value="UniProtKB-UniRule"/>
</dbReference>
<evidence type="ECO:0000313" key="14">
    <source>
        <dbReference type="Proteomes" id="UP000610026"/>
    </source>
</evidence>
<dbReference type="Gene3D" id="1.10.443.10">
    <property type="entry name" value="Intergrase catalytic core"/>
    <property type="match status" value="1"/>
</dbReference>
<keyword evidence="6" id="KW-0233">DNA recombination</keyword>
<organism evidence="13 14">
    <name type="scientific">Pseudomonas phage Itty13</name>
    <dbReference type="NCBI Taxonomy" id="2805750"/>
    <lineage>
        <taxon>Viruses</taxon>
        <taxon>Duplodnaviria</taxon>
        <taxon>Heunggongvirae</taxon>
        <taxon>Uroviricota</taxon>
        <taxon>Caudoviricetes</taxon>
        <taxon>Ittyvirus</taxon>
        <taxon>Ittyvirus itty13</taxon>
    </lineage>
</organism>
<evidence type="ECO:0000259" key="11">
    <source>
        <dbReference type="PROSITE" id="PS51898"/>
    </source>
</evidence>
<dbReference type="InterPro" id="IPR002104">
    <property type="entry name" value="Integrase_catalytic"/>
</dbReference>
<sequence length="420" mass="47361">MLTDAEIRRAKATDKPRKLTDSAGLYLQLNPNGSKLWRMKYRFAGKEKLLSFGPYPEVSLAQAREKRDDARAILRDGRDPSVEKKERAAAAIFDAGTTFEAVAREWHEANKAKWTPVHCYDVLHSLERDVFPELGALPIKAITAPMVLKVLRSIEKRPAVETARRIRQRMSAVFVYAIASGRGENDPAAIVQGAMAPLKKGRQPAITDLEQAREIIRKVDREGAHPATKLAIRLLALTALRPGTLATTPWEELEDVEDLWTVPAARMKLALHLKDDEARDHLVPLSRQAREVIEALRPLTGRCPFVFPNGRHAHKPMSENAMGYLLNRAGYHHRHVPHGWRSTFSTVMNERHPQDSRIIDLMLAHTPKDKVEAAYNRAAHLARRRELAQEWADLLIVDQMPLDEVVSGRRRGKASIHAST</sequence>
<keyword evidence="8" id="KW-1160">Virus entry into host cell</keyword>
<keyword evidence="3" id="KW-0808">Transferase</keyword>
<comment type="similarity">
    <text evidence="1">Belongs to the 'phage' integrase family.</text>
</comment>